<proteinExistence type="predicted"/>
<dbReference type="Pfam" id="PF01717">
    <property type="entry name" value="Meth_synt_2"/>
    <property type="match status" value="2"/>
</dbReference>
<dbReference type="SUPFAM" id="SSF51726">
    <property type="entry name" value="UROD/MetE-like"/>
    <property type="match status" value="1"/>
</dbReference>
<dbReference type="PANTHER" id="PTHR30519">
    <property type="entry name" value="5-METHYLTETRAHYDROPTEROYLTRIGLUTAMATE--HOMOCYSTEINE METHYLTRANSFERASE"/>
    <property type="match status" value="1"/>
</dbReference>
<dbReference type="EMBL" id="JABBWE010000011">
    <property type="protein sequence ID" value="KAG1799425.1"/>
    <property type="molecule type" value="Genomic_DNA"/>
</dbReference>
<dbReference type="GO" id="GO:0003871">
    <property type="term" value="F:5-methyltetrahydropteroyltriglutamate-homocysteine S-methyltransferase activity"/>
    <property type="evidence" value="ECO:0007669"/>
    <property type="project" value="InterPro"/>
</dbReference>
<dbReference type="AlphaFoldDB" id="A0A9P7J293"/>
<keyword evidence="3" id="KW-0862">Zinc</keyword>
<sequence length="921" mass="102706">MRPFESGAQLPPNDDDHYQFNFASPVTANLYGLDVRMPVPVRPWRGFAPPSESNASASGSGFQPQQSFVNSNNIQHGIPSQLPSTSSSSFQLQQSLVDANNRQHDIPPQLPSSNVSSFQPQQSLIDINNPHHYIYPQLQSNYGPEAPGYLVPPAYHPILNERQPLGSFFPDFSQPVPSMGNDTLLPVGTEYRDEPRRERIFGVEGTPGQMFSRKRKGRNDKPDTEYINQLPQKRIRLRRSIANAPTMVLADAEQFVVPSWPQLVASPPLFAPPEAGPSTVPSQSVVSHLPSAPPEAGPSTVPSQSVISHLPSAPLESIPFTVPSQSVVSHHLSAPLDSQPFTVPSQSFVSQPPSAPFDSQPLTVPSQSIVSHPPSAPLDSQSFTVPSQPVAAPAVSFPDISELPYNLANLVHQKIVSSATKAIKAHLINTHSLSTHLERRHWVETRLEESATKQYHHPEFGRNWAVRNSATLYMALSDPCKSLMQTCKRIARSKVILYHLHPGVWSMANERQFRTNRIRELLSKGMFPPRFTFGEDEFSNLHFLQNEVVWHVLLDTVAELKIRRHIVNLDSLFCLAAAAVSCALNELENDQFAHIEFMAEGYQEFYNRLLNYLQRMSNDPVFLARWEAFKKRTSARLAQLSYTLSKFPTTTIGSFPQTKEIRTARAKLGKVFYNGSGASENSLAFFRCWVIGGIWLALTSSSTASLNVTTWFNTSLCPSPIIVFDVSRPTPMIVKWSSYAQSVSSKPMKGTLSGAVTILTWSFPHDDVSRKLQSQQLALALRDEVLDLEKAGISVIQVDEPAIREGLPLRRSDWYLQWAVHTFKLSTAGVSDAIQTHSHFYYSDFGDIFPSIQHLNANVISIELVLVSTTSTRLVSPARQRSFERLKTTLAIIPDHLMSINPRPHKWLNYHGPFIGKLAYT</sequence>
<dbReference type="InterPro" id="IPR045341">
    <property type="entry name" value="DUF6532"/>
</dbReference>
<feature type="domain" description="Cobalamin-independent methionine synthase MetE C-terminal/archaeal" evidence="5">
    <location>
        <begin position="717"/>
        <end position="864"/>
    </location>
</feature>
<dbReference type="GO" id="GO:0009086">
    <property type="term" value="P:methionine biosynthetic process"/>
    <property type="evidence" value="ECO:0007669"/>
    <property type="project" value="InterPro"/>
</dbReference>
<comment type="caution">
    <text evidence="7">The sequence shown here is derived from an EMBL/GenBank/DDBJ whole genome shotgun (WGS) entry which is preliminary data.</text>
</comment>
<feature type="compositionally biased region" description="Polar residues" evidence="4">
    <location>
        <begin position="360"/>
        <end position="370"/>
    </location>
</feature>
<dbReference type="RefSeq" id="XP_041163824.1">
    <property type="nucleotide sequence ID" value="XM_041308174.1"/>
</dbReference>
<evidence type="ECO:0000256" key="3">
    <source>
        <dbReference type="ARBA" id="ARBA00022833"/>
    </source>
</evidence>
<comment type="cofactor">
    <cofactor evidence="1">
        <name>Zn(2+)</name>
        <dbReference type="ChEBI" id="CHEBI:29105"/>
    </cofactor>
</comment>
<feature type="region of interest" description="Disordered" evidence="4">
    <location>
        <begin position="344"/>
        <end position="384"/>
    </location>
</feature>
<name>A0A9P7J293_9AGAM</name>
<feature type="compositionally biased region" description="Low complexity" evidence="4">
    <location>
        <begin position="80"/>
        <end position="94"/>
    </location>
</feature>
<dbReference type="GO" id="GO:0008270">
    <property type="term" value="F:zinc ion binding"/>
    <property type="evidence" value="ECO:0007669"/>
    <property type="project" value="InterPro"/>
</dbReference>
<gene>
    <name evidence="7" type="ORF">HD556DRAFT_1458277</name>
</gene>
<evidence type="ECO:0000313" key="7">
    <source>
        <dbReference type="EMBL" id="KAG1799425.1"/>
    </source>
</evidence>
<protein>
    <submittedName>
        <fullName evidence="7">Cobalamin-independent synthase</fullName>
    </submittedName>
</protein>
<feature type="domain" description="DUF6532" evidence="6">
    <location>
        <begin position="419"/>
        <end position="616"/>
    </location>
</feature>
<dbReference type="Pfam" id="PF20149">
    <property type="entry name" value="DUF6532"/>
    <property type="match status" value="1"/>
</dbReference>
<evidence type="ECO:0000313" key="8">
    <source>
        <dbReference type="Proteomes" id="UP000719766"/>
    </source>
</evidence>
<dbReference type="OrthoDB" id="2687680at2759"/>
<feature type="region of interest" description="Disordered" evidence="4">
    <location>
        <begin position="50"/>
        <end position="94"/>
    </location>
</feature>
<dbReference type="InterPro" id="IPR002629">
    <property type="entry name" value="Met_Synth_C/arc"/>
</dbReference>
<keyword evidence="2" id="KW-0479">Metal-binding</keyword>
<accession>A0A9P7J293</accession>
<evidence type="ECO:0000256" key="2">
    <source>
        <dbReference type="ARBA" id="ARBA00022723"/>
    </source>
</evidence>
<evidence type="ECO:0000256" key="1">
    <source>
        <dbReference type="ARBA" id="ARBA00001947"/>
    </source>
</evidence>
<dbReference type="InterPro" id="IPR038071">
    <property type="entry name" value="UROD/MetE-like_sf"/>
</dbReference>
<feature type="region of interest" description="Disordered" evidence="4">
    <location>
        <begin position="274"/>
        <end position="305"/>
    </location>
</feature>
<feature type="compositionally biased region" description="Polar residues" evidence="4">
    <location>
        <begin position="51"/>
        <end position="75"/>
    </location>
</feature>
<evidence type="ECO:0000256" key="4">
    <source>
        <dbReference type="SAM" id="MobiDB-lite"/>
    </source>
</evidence>
<feature type="domain" description="Cobalamin-independent methionine synthase MetE C-terminal/archaeal" evidence="5">
    <location>
        <begin position="647"/>
        <end position="673"/>
    </location>
</feature>
<keyword evidence="8" id="KW-1185">Reference proteome</keyword>
<dbReference type="GeneID" id="64601938"/>
<reference evidence="7" key="1">
    <citation type="journal article" date="2020" name="New Phytol.">
        <title>Comparative genomics reveals dynamic genome evolution in host specialist ectomycorrhizal fungi.</title>
        <authorList>
            <person name="Lofgren L.A."/>
            <person name="Nguyen N.H."/>
            <person name="Vilgalys R."/>
            <person name="Ruytinx J."/>
            <person name="Liao H.L."/>
            <person name="Branco S."/>
            <person name="Kuo A."/>
            <person name="LaButti K."/>
            <person name="Lipzen A."/>
            <person name="Andreopoulos W."/>
            <person name="Pangilinan J."/>
            <person name="Riley R."/>
            <person name="Hundley H."/>
            <person name="Na H."/>
            <person name="Barry K."/>
            <person name="Grigoriev I.V."/>
            <person name="Stajich J.E."/>
            <person name="Kennedy P.G."/>
        </authorList>
    </citation>
    <scope>NUCLEOTIDE SEQUENCE</scope>
    <source>
        <strain evidence="7">S12</strain>
    </source>
</reference>
<organism evidence="7 8">
    <name type="scientific">Suillus plorans</name>
    <dbReference type="NCBI Taxonomy" id="116603"/>
    <lineage>
        <taxon>Eukaryota</taxon>
        <taxon>Fungi</taxon>
        <taxon>Dikarya</taxon>
        <taxon>Basidiomycota</taxon>
        <taxon>Agaricomycotina</taxon>
        <taxon>Agaricomycetes</taxon>
        <taxon>Agaricomycetidae</taxon>
        <taxon>Boletales</taxon>
        <taxon>Suillineae</taxon>
        <taxon>Suillaceae</taxon>
        <taxon>Suillus</taxon>
    </lineage>
</organism>
<evidence type="ECO:0000259" key="5">
    <source>
        <dbReference type="Pfam" id="PF01717"/>
    </source>
</evidence>
<dbReference type="Gene3D" id="3.20.20.210">
    <property type="match status" value="1"/>
</dbReference>
<evidence type="ECO:0000259" key="6">
    <source>
        <dbReference type="Pfam" id="PF20149"/>
    </source>
</evidence>
<dbReference type="Proteomes" id="UP000719766">
    <property type="component" value="Unassembled WGS sequence"/>
</dbReference>